<evidence type="ECO:0000256" key="9">
    <source>
        <dbReference type="ARBA" id="ARBA00022989"/>
    </source>
</evidence>
<keyword evidence="11 12" id="KW-0472">Membrane</keyword>
<evidence type="ECO:0000256" key="11">
    <source>
        <dbReference type="ARBA" id="ARBA00023136"/>
    </source>
</evidence>
<dbReference type="CDD" id="cd00075">
    <property type="entry name" value="HATPase"/>
    <property type="match status" value="1"/>
</dbReference>
<dbReference type="Gene3D" id="3.30.565.10">
    <property type="entry name" value="Histidine kinase-like ATPase, C-terminal domain"/>
    <property type="match status" value="1"/>
</dbReference>
<dbReference type="InterPro" id="IPR036890">
    <property type="entry name" value="HATPase_C_sf"/>
</dbReference>
<dbReference type="RefSeq" id="WP_144750134.1">
    <property type="nucleotide sequence ID" value="NZ_VMNW02000074.1"/>
</dbReference>
<evidence type="ECO:0000256" key="6">
    <source>
        <dbReference type="ARBA" id="ARBA00022679"/>
    </source>
</evidence>
<dbReference type="SMART" id="SM00388">
    <property type="entry name" value="HisKA"/>
    <property type="match status" value="1"/>
</dbReference>
<evidence type="ECO:0000256" key="8">
    <source>
        <dbReference type="ARBA" id="ARBA00022777"/>
    </source>
</evidence>
<evidence type="ECO:0000313" key="15">
    <source>
        <dbReference type="EMBL" id="KAA9153608.1"/>
    </source>
</evidence>
<dbReference type="InterPro" id="IPR004358">
    <property type="entry name" value="Sig_transdc_His_kin-like_C"/>
</dbReference>
<evidence type="ECO:0000259" key="13">
    <source>
        <dbReference type="PROSITE" id="PS50109"/>
    </source>
</evidence>
<comment type="caution">
    <text evidence="15">The sequence shown here is derived from an EMBL/GenBank/DDBJ whole genome shotgun (WGS) entry which is preliminary data.</text>
</comment>
<gene>
    <name evidence="15" type="ORF">FPZ12_034065</name>
</gene>
<dbReference type="CDD" id="cd00082">
    <property type="entry name" value="HisKA"/>
    <property type="match status" value="1"/>
</dbReference>
<feature type="domain" description="Histidine kinase" evidence="13">
    <location>
        <begin position="266"/>
        <end position="482"/>
    </location>
</feature>
<dbReference type="AlphaFoldDB" id="A0A5N0UTX9"/>
<comment type="subcellular location">
    <subcellularLocation>
        <location evidence="3">Cell membrane</location>
    </subcellularLocation>
</comment>
<dbReference type="PROSITE" id="PS50885">
    <property type="entry name" value="HAMP"/>
    <property type="match status" value="1"/>
</dbReference>
<dbReference type="Pfam" id="PF02518">
    <property type="entry name" value="HATPase_c"/>
    <property type="match status" value="1"/>
</dbReference>
<evidence type="ECO:0000259" key="14">
    <source>
        <dbReference type="PROSITE" id="PS50885"/>
    </source>
</evidence>
<proteinExistence type="predicted"/>
<dbReference type="SUPFAM" id="SSF158472">
    <property type="entry name" value="HAMP domain-like"/>
    <property type="match status" value="1"/>
</dbReference>
<dbReference type="CDD" id="cd06225">
    <property type="entry name" value="HAMP"/>
    <property type="match status" value="1"/>
</dbReference>
<dbReference type="Pfam" id="PF00512">
    <property type="entry name" value="HisKA"/>
    <property type="match status" value="1"/>
</dbReference>
<feature type="transmembrane region" description="Helical" evidence="12">
    <location>
        <begin position="172"/>
        <end position="190"/>
    </location>
</feature>
<evidence type="ECO:0000256" key="7">
    <source>
        <dbReference type="ARBA" id="ARBA00022692"/>
    </source>
</evidence>
<evidence type="ECO:0000256" key="10">
    <source>
        <dbReference type="ARBA" id="ARBA00023012"/>
    </source>
</evidence>
<dbReference type="InterPro" id="IPR005467">
    <property type="entry name" value="His_kinase_dom"/>
</dbReference>
<dbReference type="InterPro" id="IPR003661">
    <property type="entry name" value="HisK_dim/P_dom"/>
</dbReference>
<protein>
    <recommendedName>
        <fullName evidence="4">histidine kinase</fullName>
        <ecNumber evidence="4">2.7.13.3</ecNumber>
    </recommendedName>
</protein>
<dbReference type="SMART" id="SM00387">
    <property type="entry name" value="HATPase_c"/>
    <property type="match status" value="1"/>
</dbReference>
<sequence>MTGVRAWLRTSIARIPLRTMLIVLLLALILAALLAVAFASTAALHSYLLDGIDERLHQVVKGASGFSGVQQNSAPRLPSDFVVVVTDASGHVLNTIASPLQQQAATPAIPVMTPAQVQALGGGLFTVDSAGGADGSWRVLATVGSDGSSSVFVATSLSEVDATMSRLSLLDLLIGGIVLLVFAVLARWLVRRSLRPLTEVERTAEAIMAGDLARRVPLRDTRTEVGKLSLAFNSMLNRIESSFHAQRVSESSARQSEERMRRFIADASHELRTPLASIRGFAELYRHGAGSDSLDVPRIMSRIESESIRMGRLVQDLLLLARLDEERELQFGPVDLVEPAVDAVHDARALAPERTISLDVDCAGGPAVVHGDDHRIRQILANLVGNAVKYTDASITVRVRTGDNGFAALEVADDGPGLSEEHAARLFERFYRADISRARSSGGSGLGLAIVAAIAAAHGGRAEVDTAPGAGATFRIFLPLREKSPGFSGSLPVTG</sequence>
<feature type="domain" description="HAMP" evidence="14">
    <location>
        <begin position="191"/>
        <end position="244"/>
    </location>
</feature>
<dbReference type="PRINTS" id="PR00344">
    <property type="entry name" value="BCTRLSENSOR"/>
</dbReference>
<reference evidence="15" key="1">
    <citation type="submission" date="2019-09" db="EMBL/GenBank/DDBJ databases">
        <authorList>
            <person name="Teo W.F.A."/>
            <person name="Duangmal K."/>
        </authorList>
    </citation>
    <scope>NUCLEOTIDE SEQUENCE [LARGE SCALE GENOMIC DNA]</scope>
    <source>
        <strain evidence="15">K81G1</strain>
    </source>
</reference>
<evidence type="ECO:0000256" key="2">
    <source>
        <dbReference type="ARBA" id="ARBA00001968"/>
    </source>
</evidence>
<evidence type="ECO:0000313" key="16">
    <source>
        <dbReference type="Proteomes" id="UP000319769"/>
    </source>
</evidence>
<dbReference type="OrthoDB" id="9786919at2"/>
<dbReference type="EC" id="2.7.13.3" evidence="4"/>
<dbReference type="InterPro" id="IPR036097">
    <property type="entry name" value="HisK_dim/P_sf"/>
</dbReference>
<dbReference type="GO" id="GO:0005509">
    <property type="term" value="F:calcium ion binding"/>
    <property type="evidence" value="ECO:0007669"/>
    <property type="project" value="UniProtKB-ARBA"/>
</dbReference>
<dbReference type="Proteomes" id="UP000319769">
    <property type="component" value="Unassembled WGS sequence"/>
</dbReference>
<keyword evidence="16" id="KW-1185">Reference proteome</keyword>
<dbReference type="InterPro" id="IPR050428">
    <property type="entry name" value="TCS_sensor_his_kinase"/>
</dbReference>
<dbReference type="PANTHER" id="PTHR45436">
    <property type="entry name" value="SENSOR HISTIDINE KINASE YKOH"/>
    <property type="match status" value="1"/>
</dbReference>
<keyword evidence="8 15" id="KW-0418">Kinase</keyword>
<evidence type="ECO:0000256" key="5">
    <source>
        <dbReference type="ARBA" id="ARBA00022553"/>
    </source>
</evidence>
<dbReference type="EMBL" id="VMNW02000074">
    <property type="protein sequence ID" value="KAA9153608.1"/>
    <property type="molecule type" value="Genomic_DNA"/>
</dbReference>
<dbReference type="Pfam" id="PF00672">
    <property type="entry name" value="HAMP"/>
    <property type="match status" value="1"/>
</dbReference>
<dbReference type="Gene3D" id="1.10.287.130">
    <property type="match status" value="1"/>
</dbReference>
<keyword evidence="6" id="KW-0808">Transferase</keyword>
<keyword evidence="9 12" id="KW-1133">Transmembrane helix</keyword>
<organism evidence="15 16">
    <name type="scientific">Amycolatopsis acidicola</name>
    <dbReference type="NCBI Taxonomy" id="2596893"/>
    <lineage>
        <taxon>Bacteria</taxon>
        <taxon>Bacillati</taxon>
        <taxon>Actinomycetota</taxon>
        <taxon>Actinomycetes</taxon>
        <taxon>Pseudonocardiales</taxon>
        <taxon>Pseudonocardiaceae</taxon>
        <taxon>Amycolatopsis</taxon>
    </lineage>
</organism>
<dbReference type="PROSITE" id="PS50109">
    <property type="entry name" value="HIS_KIN"/>
    <property type="match status" value="1"/>
</dbReference>
<accession>A0A5N0UTX9</accession>
<evidence type="ECO:0000256" key="4">
    <source>
        <dbReference type="ARBA" id="ARBA00012438"/>
    </source>
</evidence>
<dbReference type="SMART" id="SM00304">
    <property type="entry name" value="HAMP"/>
    <property type="match status" value="1"/>
</dbReference>
<dbReference type="GO" id="GO:0005886">
    <property type="term" value="C:plasma membrane"/>
    <property type="evidence" value="ECO:0007669"/>
    <property type="project" value="UniProtKB-SubCell"/>
</dbReference>
<comment type="catalytic activity">
    <reaction evidence="1">
        <text>ATP + protein L-histidine = ADP + protein N-phospho-L-histidine.</text>
        <dbReference type="EC" id="2.7.13.3"/>
    </reaction>
</comment>
<dbReference type="InterPro" id="IPR003660">
    <property type="entry name" value="HAMP_dom"/>
</dbReference>
<dbReference type="Gene3D" id="6.10.340.10">
    <property type="match status" value="1"/>
</dbReference>
<keyword evidence="10" id="KW-0902">Two-component regulatory system</keyword>
<dbReference type="SUPFAM" id="SSF55874">
    <property type="entry name" value="ATPase domain of HSP90 chaperone/DNA topoisomerase II/histidine kinase"/>
    <property type="match status" value="1"/>
</dbReference>
<evidence type="ECO:0000256" key="12">
    <source>
        <dbReference type="SAM" id="Phobius"/>
    </source>
</evidence>
<dbReference type="FunFam" id="1.10.287.130:FF:000001">
    <property type="entry name" value="Two-component sensor histidine kinase"/>
    <property type="match status" value="1"/>
</dbReference>
<dbReference type="GO" id="GO:0000155">
    <property type="term" value="F:phosphorelay sensor kinase activity"/>
    <property type="evidence" value="ECO:0007669"/>
    <property type="project" value="InterPro"/>
</dbReference>
<dbReference type="SUPFAM" id="SSF47384">
    <property type="entry name" value="Homodimeric domain of signal transducing histidine kinase"/>
    <property type="match status" value="1"/>
</dbReference>
<dbReference type="FunFam" id="3.30.565.10:FF:000006">
    <property type="entry name" value="Sensor histidine kinase WalK"/>
    <property type="match status" value="1"/>
</dbReference>
<comment type="cofactor">
    <cofactor evidence="2">
        <name>a divalent metal cation</name>
        <dbReference type="ChEBI" id="CHEBI:60240"/>
    </cofactor>
</comment>
<dbReference type="InterPro" id="IPR003594">
    <property type="entry name" value="HATPase_dom"/>
</dbReference>
<keyword evidence="5" id="KW-0597">Phosphoprotein</keyword>
<keyword evidence="7 12" id="KW-0812">Transmembrane</keyword>
<name>A0A5N0UTX9_9PSEU</name>
<evidence type="ECO:0000256" key="3">
    <source>
        <dbReference type="ARBA" id="ARBA00004236"/>
    </source>
</evidence>
<evidence type="ECO:0000256" key="1">
    <source>
        <dbReference type="ARBA" id="ARBA00000085"/>
    </source>
</evidence>
<dbReference type="PANTHER" id="PTHR45436:SF5">
    <property type="entry name" value="SENSOR HISTIDINE KINASE TRCS"/>
    <property type="match status" value="1"/>
</dbReference>